<dbReference type="GO" id="GO:0006888">
    <property type="term" value="P:endoplasmic reticulum to Golgi vesicle-mediated transport"/>
    <property type="evidence" value="ECO:0007669"/>
    <property type="project" value="TreeGrafter"/>
</dbReference>
<organism evidence="9">
    <name type="scientific">Emiliania huxleyi</name>
    <name type="common">Coccolithophore</name>
    <name type="synonym">Pontosphaera huxleyi</name>
    <dbReference type="NCBI Taxonomy" id="2903"/>
    <lineage>
        <taxon>Eukaryota</taxon>
        <taxon>Haptista</taxon>
        <taxon>Haptophyta</taxon>
        <taxon>Prymnesiophyceae</taxon>
        <taxon>Isochrysidales</taxon>
        <taxon>Noelaerhabdaceae</taxon>
        <taxon>Emiliania</taxon>
    </lineage>
</organism>
<dbReference type="InterPro" id="IPR024096">
    <property type="entry name" value="NO_sig/Golgi_transp_ligand-bd"/>
</dbReference>
<dbReference type="CDD" id="cd14943">
    <property type="entry name" value="TRAPPC5_Trs31"/>
    <property type="match status" value="1"/>
</dbReference>
<keyword evidence="5" id="KW-0256">Endoplasmic reticulum</keyword>
<dbReference type="GO" id="GO:1990070">
    <property type="term" value="C:TRAPPI protein complex"/>
    <property type="evidence" value="ECO:0007669"/>
    <property type="project" value="TreeGrafter"/>
</dbReference>
<evidence type="ECO:0000256" key="3">
    <source>
        <dbReference type="ARBA" id="ARBA00006218"/>
    </source>
</evidence>
<accession>A0A7S3T4P4</accession>
<comment type="subcellular location">
    <subcellularLocation>
        <location evidence="1">Endoplasmic reticulum</location>
    </subcellularLocation>
    <subcellularLocation>
        <location evidence="2">Golgi apparatus</location>
    </subcellularLocation>
</comment>
<protein>
    <recommendedName>
        <fullName evidence="10">Trafficking protein particle complex subunit</fullName>
    </recommendedName>
</protein>
<keyword evidence="6" id="KW-0931">ER-Golgi transport</keyword>
<dbReference type="PANTHER" id="PTHR20902">
    <property type="entry name" value="41-2 PROTEIN ANTIGEN-RELATED"/>
    <property type="match status" value="1"/>
</dbReference>
<evidence type="ECO:0000256" key="8">
    <source>
        <dbReference type="SAM" id="MobiDB-lite"/>
    </source>
</evidence>
<dbReference type="Pfam" id="PF04051">
    <property type="entry name" value="TRAPP"/>
    <property type="match status" value="1"/>
</dbReference>
<dbReference type="InterPro" id="IPR016696">
    <property type="entry name" value="TRAPP-I_su5"/>
</dbReference>
<proteinExistence type="inferred from homology"/>
<evidence type="ECO:0000256" key="5">
    <source>
        <dbReference type="ARBA" id="ARBA00022824"/>
    </source>
</evidence>
<comment type="similarity">
    <text evidence="3">Belongs to the TRAPP small subunits family. BET3 subfamily.</text>
</comment>
<dbReference type="AlphaFoldDB" id="A0A7S3T4P4"/>
<evidence type="ECO:0000256" key="4">
    <source>
        <dbReference type="ARBA" id="ARBA00022448"/>
    </source>
</evidence>
<dbReference type="GO" id="GO:1990072">
    <property type="term" value="C:TRAPPIII protein complex"/>
    <property type="evidence" value="ECO:0007669"/>
    <property type="project" value="TreeGrafter"/>
</dbReference>
<reference evidence="9" key="1">
    <citation type="submission" date="2021-01" db="EMBL/GenBank/DDBJ databases">
        <authorList>
            <person name="Corre E."/>
            <person name="Pelletier E."/>
            <person name="Niang G."/>
            <person name="Scheremetjew M."/>
            <person name="Finn R."/>
            <person name="Kale V."/>
            <person name="Holt S."/>
            <person name="Cochrane G."/>
            <person name="Meng A."/>
            <person name="Brown T."/>
            <person name="Cohen L."/>
        </authorList>
    </citation>
    <scope>NUCLEOTIDE SEQUENCE</scope>
    <source>
        <strain evidence="9">379</strain>
    </source>
</reference>
<dbReference type="PANTHER" id="PTHR20902:SF0">
    <property type="entry name" value="TRAFFICKING PROTEIN PARTICLE COMPLEX SUBUNIT 5"/>
    <property type="match status" value="1"/>
</dbReference>
<evidence type="ECO:0000256" key="6">
    <source>
        <dbReference type="ARBA" id="ARBA00022892"/>
    </source>
</evidence>
<dbReference type="EMBL" id="HBIR01041215">
    <property type="protein sequence ID" value="CAE0573811.1"/>
    <property type="molecule type" value="Transcribed_RNA"/>
</dbReference>
<sequence>MSVSVSTLLPTRTARKRSEVVSQSAFAFLFSEMIQYSQTRVNTADELIAKLEDAGVGVGRRALELACWRERSSKRETRVRGILQFITQALWKSLFGAHADSLQKVQDSDDEFMIVEKEPLVNAFISSAPVNCAAFVAGGRTPSPPESGRLGRRLAVLTDRRGSRRARGGAVPSRGVRARQRGGGDRAAHQIRARGA</sequence>
<evidence type="ECO:0008006" key="10">
    <source>
        <dbReference type="Google" id="ProtNLM"/>
    </source>
</evidence>
<feature type="region of interest" description="Disordered" evidence="8">
    <location>
        <begin position="160"/>
        <end position="196"/>
    </location>
</feature>
<evidence type="ECO:0000256" key="7">
    <source>
        <dbReference type="ARBA" id="ARBA00023034"/>
    </source>
</evidence>
<keyword evidence="4" id="KW-0813">Transport</keyword>
<keyword evidence="7" id="KW-0333">Golgi apparatus</keyword>
<evidence type="ECO:0000313" key="9">
    <source>
        <dbReference type="EMBL" id="CAE0573811.1"/>
    </source>
</evidence>
<dbReference type="Gene3D" id="3.30.1380.20">
    <property type="entry name" value="Trafficking protein particle complex subunit 3"/>
    <property type="match status" value="1"/>
</dbReference>
<dbReference type="GO" id="GO:1990071">
    <property type="term" value="C:TRAPPII protein complex"/>
    <property type="evidence" value="ECO:0007669"/>
    <property type="project" value="TreeGrafter"/>
</dbReference>
<dbReference type="InterPro" id="IPR007194">
    <property type="entry name" value="TRAPP_component"/>
</dbReference>
<dbReference type="GO" id="GO:0005783">
    <property type="term" value="C:endoplasmic reticulum"/>
    <property type="evidence" value="ECO:0007669"/>
    <property type="project" value="UniProtKB-SubCell"/>
</dbReference>
<gene>
    <name evidence="9" type="ORF">EHUX00137_LOCUS32177</name>
</gene>
<dbReference type="SUPFAM" id="SSF111126">
    <property type="entry name" value="Ligand-binding domain in the NO signalling and Golgi transport"/>
    <property type="match status" value="1"/>
</dbReference>
<evidence type="ECO:0000256" key="1">
    <source>
        <dbReference type="ARBA" id="ARBA00004240"/>
    </source>
</evidence>
<name>A0A7S3T4P4_EMIHU</name>
<evidence type="ECO:0000256" key="2">
    <source>
        <dbReference type="ARBA" id="ARBA00004555"/>
    </source>
</evidence>